<evidence type="ECO:0000313" key="1">
    <source>
        <dbReference type="EMBL" id="QNN53180.1"/>
    </source>
</evidence>
<dbReference type="SUPFAM" id="SSF52980">
    <property type="entry name" value="Restriction endonuclease-like"/>
    <property type="match status" value="1"/>
</dbReference>
<keyword evidence="2" id="KW-1185">Reference proteome</keyword>
<dbReference type="RefSeq" id="WP_187579022.1">
    <property type="nucleotide sequence ID" value="NZ_CP060713.1"/>
</dbReference>
<dbReference type="KEGG" id="nmes:H9L09_01410"/>
<protein>
    <recommendedName>
        <fullName evidence="3">DUF559 domain-containing protein</fullName>
    </recommendedName>
</protein>
<name>A0A7G9RC55_9ACTN</name>
<dbReference type="AlphaFoldDB" id="A0A7G9RC55"/>
<dbReference type="EMBL" id="CP060713">
    <property type="protein sequence ID" value="QNN53180.1"/>
    <property type="molecule type" value="Genomic_DNA"/>
</dbReference>
<sequence>MSIALKDAALDTNRPFTVAAGLAAGLTRSTLRGPLFRRILHGVYIAARVPVRARERIEAALLVHPDGAWASHASAARVYRLPVPARCTDEHVTVRRRQDRRARREVVPHLAAELSRACLVAGLPVSRPLDLFLELAGLLNLVELVVVGDAMVRLGLVSRQELVDAMAVSHDPHARAARRAATYVRAEVDSPMESRLRMLLVLAGLPEPRVNFKLLYDDGRVRYRLDLSYPELQLAVEYDGRHHRDDDKQHENDVDRDEWLDYHGWMLTKVFSRGIQDFDGTAGVKAMEDRLQVVGGLADTERLLMDQG</sequence>
<dbReference type="InterPro" id="IPR011335">
    <property type="entry name" value="Restrct_endonuc-II-like"/>
</dbReference>
<proteinExistence type="predicted"/>
<gene>
    <name evidence="1" type="ORF">H9L09_01410</name>
</gene>
<reference evidence="1 2" key="1">
    <citation type="submission" date="2020-08" db="EMBL/GenBank/DDBJ databases">
        <title>Genome sequence of Nocardioides mesophilus KACC 16243T.</title>
        <authorList>
            <person name="Hyun D.-W."/>
            <person name="Bae J.-W."/>
        </authorList>
    </citation>
    <scope>NUCLEOTIDE SEQUENCE [LARGE SCALE GENOMIC DNA]</scope>
    <source>
        <strain evidence="1 2">KACC 16243</strain>
    </source>
</reference>
<dbReference type="Proteomes" id="UP000515947">
    <property type="component" value="Chromosome"/>
</dbReference>
<accession>A0A7G9RC55</accession>
<dbReference type="Gene3D" id="3.40.960.10">
    <property type="entry name" value="VSR Endonuclease"/>
    <property type="match status" value="1"/>
</dbReference>
<evidence type="ECO:0008006" key="3">
    <source>
        <dbReference type="Google" id="ProtNLM"/>
    </source>
</evidence>
<organism evidence="1 2">
    <name type="scientific">Nocardioides mesophilus</name>
    <dbReference type="NCBI Taxonomy" id="433659"/>
    <lineage>
        <taxon>Bacteria</taxon>
        <taxon>Bacillati</taxon>
        <taxon>Actinomycetota</taxon>
        <taxon>Actinomycetes</taxon>
        <taxon>Propionibacteriales</taxon>
        <taxon>Nocardioidaceae</taxon>
        <taxon>Nocardioides</taxon>
    </lineage>
</organism>
<evidence type="ECO:0000313" key="2">
    <source>
        <dbReference type="Proteomes" id="UP000515947"/>
    </source>
</evidence>